<name>Q7MNT9_VIBVY</name>
<feature type="region of interest" description="Disordered" evidence="1">
    <location>
        <begin position="105"/>
        <end position="139"/>
    </location>
</feature>
<gene>
    <name evidence="2" type="ordered locus">VV0626</name>
</gene>
<dbReference type="HOGENOM" id="CLU_1895340_0_0_6"/>
<dbReference type="Proteomes" id="UP000002675">
    <property type="component" value="Chromosome I"/>
</dbReference>
<evidence type="ECO:0000313" key="3">
    <source>
        <dbReference type="Proteomes" id="UP000002675"/>
    </source>
</evidence>
<reference evidence="2 3" key="1">
    <citation type="journal article" date="2003" name="Genome Res.">
        <title>Comparative genome analysis of Vibrio vulnificus, a marine pathogen.</title>
        <authorList>
            <person name="Chen C.Y."/>
            <person name="Wu K.M."/>
            <person name="Chang Y.C."/>
            <person name="Chang C.H."/>
            <person name="Tsai H.C."/>
            <person name="Liao T.L."/>
            <person name="Liu Y.M."/>
            <person name="Chen H.J."/>
            <person name="Shen A.B."/>
            <person name="Li J.C."/>
            <person name="Su T.L."/>
            <person name="Shao C.P."/>
            <person name="Lee C.T."/>
            <person name="Hor L.I."/>
            <person name="Tsai S.F."/>
        </authorList>
    </citation>
    <scope>NUCLEOTIDE SEQUENCE [LARGE SCALE GENOMIC DNA]</scope>
    <source>
        <strain evidence="2 3">YJ016</strain>
    </source>
</reference>
<dbReference type="KEGG" id="vvy:VV0626"/>
<evidence type="ECO:0000256" key="1">
    <source>
        <dbReference type="SAM" id="MobiDB-lite"/>
    </source>
</evidence>
<proteinExistence type="predicted"/>
<accession>Q7MNT9</accession>
<evidence type="ECO:0000313" key="2">
    <source>
        <dbReference type="EMBL" id="BAC93390.1"/>
    </source>
</evidence>
<organism evidence="2 3">
    <name type="scientific">Vibrio vulnificus (strain YJ016)</name>
    <dbReference type="NCBI Taxonomy" id="196600"/>
    <lineage>
        <taxon>Bacteria</taxon>
        <taxon>Pseudomonadati</taxon>
        <taxon>Pseudomonadota</taxon>
        <taxon>Gammaproteobacteria</taxon>
        <taxon>Vibrionales</taxon>
        <taxon>Vibrionaceae</taxon>
        <taxon>Vibrio</taxon>
    </lineage>
</organism>
<protein>
    <submittedName>
        <fullName evidence="2">Uncharacterized protein</fullName>
    </submittedName>
</protein>
<dbReference type="AlphaFoldDB" id="Q7MNT9"/>
<sequence length="139" mass="16334">MGQIMEKTILLFLLLFFSSFTYTAQEKDGIPPSIVYDHTIALEHLASITSSLNSYREMTEMVDSQLKEKVDNTSWEMQNIGFPNWTNYIKGTLLKQNLRIAELEREQASTPEEIRKRQNDLQQARKEYEDFTQRHQVVD</sequence>
<dbReference type="EMBL" id="BA000037">
    <property type="protein sequence ID" value="BAC93390.1"/>
    <property type="molecule type" value="Genomic_DNA"/>
</dbReference>